<name>A0A2H3D6Y4_ARMGA</name>
<evidence type="ECO:0000313" key="1">
    <source>
        <dbReference type="EMBL" id="PBK86588.1"/>
    </source>
</evidence>
<organism evidence="1 2">
    <name type="scientific">Armillaria gallica</name>
    <name type="common">Bulbous honey fungus</name>
    <name type="synonym">Armillaria bulbosa</name>
    <dbReference type="NCBI Taxonomy" id="47427"/>
    <lineage>
        <taxon>Eukaryota</taxon>
        <taxon>Fungi</taxon>
        <taxon>Dikarya</taxon>
        <taxon>Basidiomycota</taxon>
        <taxon>Agaricomycotina</taxon>
        <taxon>Agaricomycetes</taxon>
        <taxon>Agaricomycetidae</taxon>
        <taxon>Agaricales</taxon>
        <taxon>Marasmiineae</taxon>
        <taxon>Physalacriaceae</taxon>
        <taxon>Armillaria</taxon>
    </lineage>
</organism>
<dbReference type="STRING" id="47427.A0A2H3D6Y4"/>
<protein>
    <submittedName>
        <fullName evidence="1">Uncharacterized protein</fullName>
    </submittedName>
</protein>
<proteinExistence type="predicted"/>
<evidence type="ECO:0000313" key="2">
    <source>
        <dbReference type="Proteomes" id="UP000217790"/>
    </source>
</evidence>
<keyword evidence="2" id="KW-1185">Reference proteome</keyword>
<dbReference type="AlphaFoldDB" id="A0A2H3D6Y4"/>
<sequence>MQNVVEARREALIEERQKQLESIYDRHDTLVREAFHMERFTLMLGYDPKASSLRTRCASQQY</sequence>
<dbReference type="InParanoid" id="A0A2H3D6Y4"/>
<reference evidence="2" key="1">
    <citation type="journal article" date="2017" name="Nat. Ecol. Evol.">
        <title>Genome expansion and lineage-specific genetic innovations in the forest pathogenic fungi Armillaria.</title>
        <authorList>
            <person name="Sipos G."/>
            <person name="Prasanna A.N."/>
            <person name="Walter M.C."/>
            <person name="O'Connor E."/>
            <person name="Balint B."/>
            <person name="Krizsan K."/>
            <person name="Kiss B."/>
            <person name="Hess J."/>
            <person name="Varga T."/>
            <person name="Slot J."/>
            <person name="Riley R."/>
            <person name="Boka B."/>
            <person name="Rigling D."/>
            <person name="Barry K."/>
            <person name="Lee J."/>
            <person name="Mihaltcheva S."/>
            <person name="LaButti K."/>
            <person name="Lipzen A."/>
            <person name="Waldron R."/>
            <person name="Moloney N.M."/>
            <person name="Sperisen C."/>
            <person name="Kredics L."/>
            <person name="Vagvoelgyi C."/>
            <person name="Patrignani A."/>
            <person name="Fitzpatrick D."/>
            <person name="Nagy I."/>
            <person name="Doyle S."/>
            <person name="Anderson J.B."/>
            <person name="Grigoriev I.V."/>
            <person name="Gueldener U."/>
            <person name="Muensterkoetter M."/>
            <person name="Nagy L.G."/>
        </authorList>
    </citation>
    <scope>NUCLEOTIDE SEQUENCE [LARGE SCALE GENOMIC DNA]</scope>
    <source>
        <strain evidence="2">Ar21-2</strain>
    </source>
</reference>
<accession>A0A2H3D6Y4</accession>
<gene>
    <name evidence="1" type="ORF">ARMGADRAFT_940202</name>
</gene>
<dbReference type="Proteomes" id="UP000217790">
    <property type="component" value="Unassembled WGS sequence"/>
</dbReference>
<dbReference type="EMBL" id="KZ293683">
    <property type="protein sequence ID" value="PBK86588.1"/>
    <property type="molecule type" value="Genomic_DNA"/>
</dbReference>
<dbReference type="OrthoDB" id="3264576at2759"/>